<feature type="domain" description="HTH tetR-type" evidence="5">
    <location>
        <begin position="6"/>
        <end position="66"/>
    </location>
</feature>
<keyword evidence="3" id="KW-0804">Transcription</keyword>
<dbReference type="Gene3D" id="1.10.357.10">
    <property type="entry name" value="Tetracycline Repressor, domain 2"/>
    <property type="match status" value="1"/>
</dbReference>
<dbReference type="Pfam" id="PF00440">
    <property type="entry name" value="TetR_N"/>
    <property type="match status" value="1"/>
</dbReference>
<keyword evidence="1" id="KW-0805">Transcription regulation</keyword>
<dbReference type="Pfam" id="PF16925">
    <property type="entry name" value="TetR_C_13"/>
    <property type="match status" value="1"/>
</dbReference>
<evidence type="ECO:0000313" key="6">
    <source>
        <dbReference type="EMBL" id="SNT10855.1"/>
    </source>
</evidence>
<name>A0A239JYJ0_9PSED</name>
<dbReference type="PRINTS" id="PR00455">
    <property type="entry name" value="HTHTETR"/>
</dbReference>
<sequence>MSDKKLQSRERILRAAESILVLRGPVEPSVSEIMAAAGMTVGGFYAHFDSKESLMLEAFERLLSKRRAGLSELNSDLSLSERRSLMAAFYLSRRHRDSADSGCPLPASLSEIARLPESFREALARHLELIVAKLAQTPEQSSAVLADLAMMIGGLSLARALGPGDMSDRVLRAAKSAIV</sequence>
<keyword evidence="7" id="KW-1185">Reference proteome</keyword>
<gene>
    <name evidence="6" type="ORF">SAMN05216255_0098</name>
</gene>
<dbReference type="SUPFAM" id="SSF46689">
    <property type="entry name" value="Homeodomain-like"/>
    <property type="match status" value="1"/>
</dbReference>
<proteinExistence type="predicted"/>
<dbReference type="InterPro" id="IPR036271">
    <property type="entry name" value="Tet_transcr_reg_TetR-rel_C_sf"/>
</dbReference>
<dbReference type="RefSeq" id="WP_089361403.1">
    <property type="nucleotide sequence ID" value="NZ_FZOG01000010.1"/>
</dbReference>
<evidence type="ECO:0000256" key="4">
    <source>
        <dbReference type="PROSITE-ProRule" id="PRU00335"/>
    </source>
</evidence>
<dbReference type="Gene3D" id="1.10.10.60">
    <property type="entry name" value="Homeodomain-like"/>
    <property type="match status" value="1"/>
</dbReference>
<reference evidence="7" key="1">
    <citation type="submission" date="2017-06" db="EMBL/GenBank/DDBJ databases">
        <authorList>
            <person name="Varghese N."/>
            <person name="Submissions S."/>
        </authorList>
    </citation>
    <scope>NUCLEOTIDE SEQUENCE [LARGE SCALE GENOMIC DNA]</scope>
    <source>
        <strain evidence="7">CIP 108523</strain>
    </source>
</reference>
<evidence type="ECO:0000256" key="3">
    <source>
        <dbReference type="ARBA" id="ARBA00023163"/>
    </source>
</evidence>
<accession>A0A239JYJ0</accession>
<dbReference type="InterPro" id="IPR001647">
    <property type="entry name" value="HTH_TetR"/>
</dbReference>
<dbReference type="PROSITE" id="PS50977">
    <property type="entry name" value="HTH_TETR_2"/>
    <property type="match status" value="1"/>
</dbReference>
<dbReference type="PANTHER" id="PTHR47506:SF7">
    <property type="entry name" value="TRANSCRIPTIONAL REGULATORY PROTEIN"/>
    <property type="match status" value="1"/>
</dbReference>
<dbReference type="PANTHER" id="PTHR47506">
    <property type="entry name" value="TRANSCRIPTIONAL REGULATORY PROTEIN"/>
    <property type="match status" value="1"/>
</dbReference>
<dbReference type="Proteomes" id="UP000242915">
    <property type="component" value="Unassembled WGS sequence"/>
</dbReference>
<evidence type="ECO:0000259" key="5">
    <source>
        <dbReference type="PROSITE" id="PS50977"/>
    </source>
</evidence>
<dbReference type="EMBL" id="FZOG01000010">
    <property type="protein sequence ID" value="SNT10855.1"/>
    <property type="molecule type" value="Genomic_DNA"/>
</dbReference>
<protein>
    <submittedName>
        <fullName evidence="6">Transcriptional regulator, TetR family</fullName>
    </submittedName>
</protein>
<keyword evidence="2 4" id="KW-0238">DNA-binding</keyword>
<dbReference type="AlphaFoldDB" id="A0A239JYJ0"/>
<dbReference type="GO" id="GO:0003677">
    <property type="term" value="F:DNA binding"/>
    <property type="evidence" value="ECO:0007669"/>
    <property type="project" value="UniProtKB-UniRule"/>
</dbReference>
<feature type="DNA-binding region" description="H-T-H motif" evidence="4">
    <location>
        <begin position="29"/>
        <end position="48"/>
    </location>
</feature>
<dbReference type="SUPFAM" id="SSF48498">
    <property type="entry name" value="Tetracyclin repressor-like, C-terminal domain"/>
    <property type="match status" value="1"/>
</dbReference>
<organism evidence="6 7">
    <name type="scientific">Pseudomonas segetis</name>
    <dbReference type="NCBI Taxonomy" id="298908"/>
    <lineage>
        <taxon>Bacteria</taxon>
        <taxon>Pseudomonadati</taxon>
        <taxon>Pseudomonadota</taxon>
        <taxon>Gammaproteobacteria</taxon>
        <taxon>Pseudomonadales</taxon>
        <taxon>Pseudomonadaceae</taxon>
        <taxon>Pseudomonas</taxon>
    </lineage>
</organism>
<dbReference type="InterPro" id="IPR009057">
    <property type="entry name" value="Homeodomain-like_sf"/>
</dbReference>
<evidence type="ECO:0000256" key="2">
    <source>
        <dbReference type="ARBA" id="ARBA00023125"/>
    </source>
</evidence>
<dbReference type="InterPro" id="IPR011075">
    <property type="entry name" value="TetR_C"/>
</dbReference>
<evidence type="ECO:0000313" key="7">
    <source>
        <dbReference type="Proteomes" id="UP000242915"/>
    </source>
</evidence>
<evidence type="ECO:0000256" key="1">
    <source>
        <dbReference type="ARBA" id="ARBA00023015"/>
    </source>
</evidence>